<name>A0ABP0S172_9DINO</name>
<keyword evidence="2" id="KW-1185">Reference proteome</keyword>
<organism evidence="1 2">
    <name type="scientific">Durusdinium trenchii</name>
    <dbReference type="NCBI Taxonomy" id="1381693"/>
    <lineage>
        <taxon>Eukaryota</taxon>
        <taxon>Sar</taxon>
        <taxon>Alveolata</taxon>
        <taxon>Dinophyceae</taxon>
        <taxon>Suessiales</taxon>
        <taxon>Symbiodiniaceae</taxon>
        <taxon>Durusdinium</taxon>
    </lineage>
</organism>
<evidence type="ECO:0000313" key="1">
    <source>
        <dbReference type="EMBL" id="CAK9106088.1"/>
    </source>
</evidence>
<evidence type="ECO:0000313" key="2">
    <source>
        <dbReference type="Proteomes" id="UP001642484"/>
    </source>
</evidence>
<sequence>MPRSSNATSRQQFKEEMRAAWEAVDKLLDPELVFGKRRGRRASLALQCVPVNFIATLVNYPQTRKSQNTKLVKILADALDAHVAALAEEAVSRSLAKQGDAGPQQADTSGAKKPRLRVASSTITCFTPEVFFERFSGDFQQLCNADEVGVQDGLVLLSEPCCYVTFPAFNFHRSIVCHSVTLRGAAARDVLASDGYHAGQPVNHCKSSQPFVDACRSALQRRSSILLSILAASRMWTKRMPPSQPLASSLTTRAKVQLRRWQSISTGELNRLLQFGECSRTTKTSGTFGEGATPPVSSSIMANMHPEVALPMERAEIGNHVGRTKERIMFYTAEPIPPHSPLPPEYILADGHAPWVWAELDPDMASLCGLRSLLADPDAAEKAVEEGKLARASNDNEALGQLNPDDADVARGVRFLPNAAGYEMKLPDGVKTRWRYRIEPGQAAIATAECRMGDRDVPLPPQHALQPAAERVLRFFPPHTTLLFDESAKKLFATMRTQSSVRKGSMTLLLGMELGPGSKACCAPCWLLLAAWDIFVDSHSLSPPSNAERPEVFLGRAYVARAKSLHKVLEALRDAWVEDTVNMPEEQIYPGADVAGSVRGDLVPPGMPAVEGELQALPALHDASSDEVFEVKTPDTACSLSDGYGADGKTVQPLERGQKPLFTDREICQATVLVGKPVVTWTMVQGRLRRVVEQDDGRKVRAGVAKKQWETVMKAATQAFPIATLEDEGKD</sequence>
<gene>
    <name evidence="1" type="ORF">CCMP2556_LOCUS49617</name>
</gene>
<comment type="caution">
    <text evidence="1">The sequence shown here is derived from an EMBL/GenBank/DDBJ whole genome shotgun (WGS) entry which is preliminary data.</text>
</comment>
<dbReference type="EMBL" id="CAXAMN010026819">
    <property type="protein sequence ID" value="CAK9106088.1"/>
    <property type="molecule type" value="Genomic_DNA"/>
</dbReference>
<feature type="non-terminal residue" evidence="1">
    <location>
        <position position="731"/>
    </location>
</feature>
<dbReference type="Proteomes" id="UP001642484">
    <property type="component" value="Unassembled WGS sequence"/>
</dbReference>
<accession>A0ABP0S172</accession>
<reference evidence="1 2" key="1">
    <citation type="submission" date="2024-02" db="EMBL/GenBank/DDBJ databases">
        <authorList>
            <person name="Chen Y."/>
            <person name="Shah S."/>
            <person name="Dougan E. K."/>
            <person name="Thang M."/>
            <person name="Chan C."/>
        </authorList>
    </citation>
    <scope>NUCLEOTIDE SEQUENCE [LARGE SCALE GENOMIC DNA]</scope>
</reference>
<protein>
    <submittedName>
        <fullName evidence="1">Uncharacterized protein</fullName>
    </submittedName>
</protein>
<proteinExistence type="predicted"/>